<dbReference type="PANTHER" id="PTHR43752:SF2">
    <property type="entry name" value="BNR_ASP-BOX REPEAT FAMILY PROTEIN"/>
    <property type="match status" value="1"/>
</dbReference>
<organism evidence="2 3">
    <name type="scientific">Algoriphagus alkaliphilus</name>
    <dbReference type="NCBI Taxonomy" id="279824"/>
    <lineage>
        <taxon>Bacteria</taxon>
        <taxon>Pseudomonadati</taxon>
        <taxon>Bacteroidota</taxon>
        <taxon>Cytophagia</taxon>
        <taxon>Cytophagales</taxon>
        <taxon>Cyclobacteriaceae</taxon>
        <taxon>Algoriphagus</taxon>
    </lineage>
</organism>
<dbReference type="AlphaFoldDB" id="A0A1G5VP53"/>
<proteinExistence type="predicted"/>
<dbReference type="Gene3D" id="2.120.10.10">
    <property type="match status" value="1"/>
</dbReference>
<evidence type="ECO:0000313" key="3">
    <source>
        <dbReference type="Proteomes" id="UP000198756"/>
    </source>
</evidence>
<reference evidence="3" key="1">
    <citation type="submission" date="2016-10" db="EMBL/GenBank/DDBJ databases">
        <authorList>
            <person name="Varghese N."/>
            <person name="Submissions S."/>
        </authorList>
    </citation>
    <scope>NUCLEOTIDE SEQUENCE [LARGE SCALE GENOMIC DNA]</scope>
    <source>
        <strain evidence="3">DSM 22703</strain>
    </source>
</reference>
<dbReference type="CDD" id="cd15482">
    <property type="entry name" value="Sialidase_non-viral"/>
    <property type="match status" value="1"/>
</dbReference>
<feature type="domain" description="Sialidase" evidence="1">
    <location>
        <begin position="59"/>
        <end position="142"/>
    </location>
</feature>
<dbReference type="EMBL" id="FMXE01000004">
    <property type="protein sequence ID" value="SDA47643.1"/>
    <property type="molecule type" value="Genomic_DNA"/>
</dbReference>
<dbReference type="PANTHER" id="PTHR43752">
    <property type="entry name" value="BNR/ASP-BOX REPEAT FAMILY PROTEIN"/>
    <property type="match status" value="1"/>
</dbReference>
<dbReference type="SUPFAM" id="SSF50939">
    <property type="entry name" value="Sialidases"/>
    <property type="match status" value="1"/>
</dbReference>
<dbReference type="RefSeq" id="WP_245693149.1">
    <property type="nucleotide sequence ID" value="NZ_FMXE01000004.1"/>
</dbReference>
<protein>
    <submittedName>
        <fullName evidence="2">Predicted neuraminidase (Sialidase)</fullName>
    </submittedName>
</protein>
<name>A0A1G5VP53_9BACT</name>
<dbReference type="InterPro" id="IPR036278">
    <property type="entry name" value="Sialidase_sf"/>
</dbReference>
<feature type="domain" description="Sialidase" evidence="1">
    <location>
        <begin position="213"/>
        <end position="376"/>
    </location>
</feature>
<dbReference type="Proteomes" id="UP000198756">
    <property type="component" value="Unassembled WGS sequence"/>
</dbReference>
<sequence>MKKIFKAPIHCWIGRLVMWLWAGPVLAQTTLLPSDVNQAIFPPQALHVHGSSLVYLPDGDILAVWFQGSGERTADDVLLMGSRKSKTSDSWSVPFLMADTPGIPDCNPVVFLNQKNELFLVWIAVLGNRWEQSVLRMRRSTDFNNPGAPNWYWQDNILLNPGDEFVEEVKARFKELPDSHQAWAEYAPSYEKLILEAITDSRKRSIGWMTRIKPLVTDEKIILPLYSDGFNFSLMAISEDEGETWKPSKPVVGKGPIQPALAKRKNGDIVAMMRDSGDAPTRIQQSISKDGGISWTSAQKTSFPNTASVELLVLQDGRWWMVGNDLEDGRYRLALWISLDEGQTWSSPQYLAIDPEKKGGFSYPSLIQDSSGRVHLSYSRHLPIGKTIQYILLDTQKIQ</sequence>
<dbReference type="InterPro" id="IPR011040">
    <property type="entry name" value="Sialidase"/>
</dbReference>
<gene>
    <name evidence="2" type="ORF">SAMN03080617_00607</name>
</gene>
<dbReference type="STRING" id="279824.SAMN03080617_00607"/>
<evidence type="ECO:0000313" key="2">
    <source>
        <dbReference type="EMBL" id="SDA47643.1"/>
    </source>
</evidence>
<dbReference type="Pfam" id="PF13088">
    <property type="entry name" value="BNR_2"/>
    <property type="match status" value="2"/>
</dbReference>
<evidence type="ECO:0000259" key="1">
    <source>
        <dbReference type="Pfam" id="PF13088"/>
    </source>
</evidence>
<accession>A0A1G5VP53</accession>
<keyword evidence="3" id="KW-1185">Reference proteome</keyword>